<dbReference type="InterPro" id="IPR001873">
    <property type="entry name" value="ENaC"/>
</dbReference>
<dbReference type="GO" id="GO:0005886">
    <property type="term" value="C:plasma membrane"/>
    <property type="evidence" value="ECO:0007669"/>
    <property type="project" value="TreeGrafter"/>
</dbReference>
<feature type="transmembrane region" description="Helical" evidence="13">
    <location>
        <begin position="421"/>
        <end position="441"/>
    </location>
</feature>
<comment type="subcellular location">
    <subcellularLocation>
        <location evidence="1">Membrane</location>
        <topology evidence="1">Multi-pass membrane protein</topology>
    </subcellularLocation>
</comment>
<evidence type="ECO:0000256" key="13">
    <source>
        <dbReference type="SAM" id="Phobius"/>
    </source>
</evidence>
<dbReference type="EMBL" id="JAFNEN010000544">
    <property type="protein sequence ID" value="KAG8180875.1"/>
    <property type="molecule type" value="Genomic_DNA"/>
</dbReference>
<keyword evidence="15" id="KW-1185">Reference proteome</keyword>
<protein>
    <submittedName>
        <fullName evidence="14">Uncharacterized protein</fullName>
    </submittedName>
</protein>
<evidence type="ECO:0000256" key="2">
    <source>
        <dbReference type="ARBA" id="ARBA00007193"/>
    </source>
</evidence>
<keyword evidence="3 12" id="KW-0813">Transport</keyword>
<comment type="caution">
    <text evidence="14">The sequence shown here is derived from an EMBL/GenBank/DDBJ whole genome shotgun (WGS) entry which is preliminary data.</text>
</comment>
<evidence type="ECO:0000256" key="12">
    <source>
        <dbReference type="RuleBase" id="RU000679"/>
    </source>
</evidence>
<keyword evidence="9 13" id="KW-0472">Membrane</keyword>
<evidence type="ECO:0000256" key="3">
    <source>
        <dbReference type="ARBA" id="ARBA00022448"/>
    </source>
</evidence>
<keyword evidence="7" id="KW-0915">Sodium</keyword>
<dbReference type="PANTHER" id="PTHR11690:SF248">
    <property type="entry name" value="PICKPOCKET 17, ISOFORM A"/>
    <property type="match status" value="1"/>
</dbReference>
<feature type="transmembrane region" description="Helical" evidence="13">
    <location>
        <begin position="38"/>
        <end position="59"/>
    </location>
</feature>
<organism evidence="14 15">
    <name type="scientific">Oedothorax gibbosus</name>
    <dbReference type="NCBI Taxonomy" id="931172"/>
    <lineage>
        <taxon>Eukaryota</taxon>
        <taxon>Metazoa</taxon>
        <taxon>Ecdysozoa</taxon>
        <taxon>Arthropoda</taxon>
        <taxon>Chelicerata</taxon>
        <taxon>Arachnida</taxon>
        <taxon>Araneae</taxon>
        <taxon>Araneomorphae</taxon>
        <taxon>Entelegynae</taxon>
        <taxon>Araneoidea</taxon>
        <taxon>Linyphiidae</taxon>
        <taxon>Erigoninae</taxon>
        <taxon>Oedothorax</taxon>
    </lineage>
</organism>
<dbReference type="GO" id="GO:0015280">
    <property type="term" value="F:ligand-gated sodium channel activity"/>
    <property type="evidence" value="ECO:0007669"/>
    <property type="project" value="TreeGrafter"/>
</dbReference>
<dbReference type="Proteomes" id="UP000827092">
    <property type="component" value="Unassembled WGS sequence"/>
</dbReference>
<evidence type="ECO:0000256" key="7">
    <source>
        <dbReference type="ARBA" id="ARBA00023053"/>
    </source>
</evidence>
<keyword evidence="10 12" id="KW-0739">Sodium transport</keyword>
<dbReference type="PRINTS" id="PR01078">
    <property type="entry name" value="AMINACHANNEL"/>
</dbReference>
<reference evidence="14 15" key="1">
    <citation type="journal article" date="2022" name="Nat. Ecol. Evol.">
        <title>A masculinizing supergene underlies an exaggerated male reproductive morph in a spider.</title>
        <authorList>
            <person name="Hendrickx F."/>
            <person name="De Corte Z."/>
            <person name="Sonet G."/>
            <person name="Van Belleghem S.M."/>
            <person name="Kostlbacher S."/>
            <person name="Vangestel C."/>
        </authorList>
    </citation>
    <scope>NUCLEOTIDE SEQUENCE [LARGE SCALE GENOMIC DNA]</scope>
    <source>
        <strain evidence="14">W744_W776</strain>
    </source>
</reference>
<evidence type="ECO:0000256" key="10">
    <source>
        <dbReference type="ARBA" id="ARBA00023201"/>
    </source>
</evidence>
<evidence type="ECO:0000313" key="15">
    <source>
        <dbReference type="Proteomes" id="UP000827092"/>
    </source>
</evidence>
<keyword evidence="5 12" id="KW-0812">Transmembrane</keyword>
<proteinExistence type="inferred from homology"/>
<evidence type="ECO:0000256" key="6">
    <source>
        <dbReference type="ARBA" id="ARBA00022989"/>
    </source>
</evidence>
<evidence type="ECO:0000256" key="9">
    <source>
        <dbReference type="ARBA" id="ARBA00023136"/>
    </source>
</evidence>
<keyword evidence="11 12" id="KW-0407">Ion channel</keyword>
<evidence type="ECO:0000256" key="8">
    <source>
        <dbReference type="ARBA" id="ARBA00023065"/>
    </source>
</evidence>
<dbReference type="PANTHER" id="PTHR11690">
    <property type="entry name" value="AMILORIDE-SENSITIVE SODIUM CHANNEL-RELATED"/>
    <property type="match status" value="1"/>
</dbReference>
<comment type="similarity">
    <text evidence="2 12">Belongs to the amiloride-sensitive sodium channel (TC 1.A.6) family.</text>
</comment>
<keyword evidence="8 12" id="KW-0406">Ion transport</keyword>
<dbReference type="AlphaFoldDB" id="A0AAV6UBD7"/>
<dbReference type="Pfam" id="PF00858">
    <property type="entry name" value="ASC"/>
    <property type="match status" value="1"/>
</dbReference>
<accession>A0AAV6UBD7</accession>
<keyword evidence="4 12" id="KW-0894">Sodium channel</keyword>
<evidence type="ECO:0000256" key="11">
    <source>
        <dbReference type="ARBA" id="ARBA00023303"/>
    </source>
</evidence>
<sequence>MVDDPDIKSSSTAECSCIKTDVVVPSKWRFLMRIIRSIVFFACLVGFIYQAVTFVQHFYNYPTVVTIEIKYPPKIPYPAITFCNINPVQRSAYCSKYPANCEKPEDMEQFCKKKPRYCRNSNVTDILIPKQQYLSPEKNEETLTNQDIKELSQNASRLLHRSIYGEIEEQVTPVFFYEWPNLGNIHQCFTENYLGNKTDPHFVALSNKNTATSYILVGIYHFNLEEDEIFDPDAESGLLFSIHSPYETVNPYFKGNLIKSGSNLKIHLRLEEQNFLPYPYETDCINYEQLWQDNKTRPRTQNACKESCYETYTLSCHGCLFNSNTITLDNIETVCNSNDIAENNNYSEDYVDEGLEKWLDDCTKSCKKDCRKLVYLYTIEEQVLKPDKGNPESKNISIWISIPDPEVIVLSHRPQFMDVELFSSIGGFIGYWLGISVWALFEVFKDNFVATINCLKNKI</sequence>
<gene>
    <name evidence="14" type="ORF">JTE90_015800</name>
</gene>
<evidence type="ECO:0000256" key="1">
    <source>
        <dbReference type="ARBA" id="ARBA00004141"/>
    </source>
</evidence>
<name>A0AAV6UBD7_9ARAC</name>
<evidence type="ECO:0000256" key="5">
    <source>
        <dbReference type="ARBA" id="ARBA00022692"/>
    </source>
</evidence>
<keyword evidence="6 13" id="KW-1133">Transmembrane helix</keyword>
<evidence type="ECO:0000313" key="14">
    <source>
        <dbReference type="EMBL" id="KAG8180875.1"/>
    </source>
</evidence>
<evidence type="ECO:0000256" key="4">
    <source>
        <dbReference type="ARBA" id="ARBA00022461"/>
    </source>
</evidence>